<proteinExistence type="predicted"/>
<reference evidence="2 3" key="1">
    <citation type="journal article" date="2016" name="Proc. Natl. Acad. Sci. U.S.A.">
        <title>Comparative genomics of biotechnologically important yeasts.</title>
        <authorList>
            <person name="Riley R."/>
            <person name="Haridas S."/>
            <person name="Wolfe K.H."/>
            <person name="Lopes M.R."/>
            <person name="Hittinger C.T."/>
            <person name="Goeker M."/>
            <person name="Salamov A.A."/>
            <person name="Wisecaver J.H."/>
            <person name="Long T.M."/>
            <person name="Calvey C.H."/>
            <person name="Aerts A.L."/>
            <person name="Barry K.W."/>
            <person name="Choi C."/>
            <person name="Clum A."/>
            <person name="Coughlan A.Y."/>
            <person name="Deshpande S."/>
            <person name="Douglass A.P."/>
            <person name="Hanson S.J."/>
            <person name="Klenk H.-P."/>
            <person name="LaButti K.M."/>
            <person name="Lapidus A."/>
            <person name="Lindquist E.A."/>
            <person name="Lipzen A.M."/>
            <person name="Meier-Kolthoff J.P."/>
            <person name="Ohm R.A."/>
            <person name="Otillar R.P."/>
            <person name="Pangilinan J.L."/>
            <person name="Peng Y."/>
            <person name="Rokas A."/>
            <person name="Rosa C.A."/>
            <person name="Scheuner C."/>
            <person name="Sibirny A.A."/>
            <person name="Slot J.C."/>
            <person name="Stielow J.B."/>
            <person name="Sun H."/>
            <person name="Kurtzman C.P."/>
            <person name="Blackwell M."/>
            <person name="Grigoriev I.V."/>
            <person name="Jeffries T.W."/>
        </authorList>
    </citation>
    <scope>NUCLEOTIDE SEQUENCE [LARGE SCALE GENOMIC DNA]</scope>
    <source>
        <strain evidence="2 3">DSM 6958</strain>
    </source>
</reference>
<name>A0A1E3PSY6_9ASCO</name>
<gene>
    <name evidence="2" type="ORF">NADFUDRAFT_81461</name>
</gene>
<feature type="compositionally biased region" description="Polar residues" evidence="1">
    <location>
        <begin position="154"/>
        <end position="173"/>
    </location>
</feature>
<evidence type="ECO:0000313" key="2">
    <source>
        <dbReference type="EMBL" id="ODQ68529.1"/>
    </source>
</evidence>
<feature type="compositionally biased region" description="Low complexity" evidence="1">
    <location>
        <begin position="256"/>
        <end position="272"/>
    </location>
</feature>
<feature type="compositionally biased region" description="Low complexity" evidence="1">
    <location>
        <begin position="224"/>
        <end position="247"/>
    </location>
</feature>
<feature type="region of interest" description="Disordered" evidence="1">
    <location>
        <begin position="26"/>
        <end position="52"/>
    </location>
</feature>
<evidence type="ECO:0008006" key="4">
    <source>
        <dbReference type="Google" id="ProtNLM"/>
    </source>
</evidence>
<feature type="compositionally biased region" description="Polar residues" evidence="1">
    <location>
        <begin position="317"/>
        <end position="350"/>
    </location>
</feature>
<dbReference type="Proteomes" id="UP000095009">
    <property type="component" value="Unassembled WGS sequence"/>
</dbReference>
<evidence type="ECO:0000313" key="3">
    <source>
        <dbReference type="Proteomes" id="UP000095009"/>
    </source>
</evidence>
<feature type="region of interest" description="Disordered" evidence="1">
    <location>
        <begin position="129"/>
        <end position="173"/>
    </location>
</feature>
<feature type="region of interest" description="Disordered" evidence="1">
    <location>
        <begin position="317"/>
        <end position="351"/>
    </location>
</feature>
<dbReference type="GO" id="GO:0003677">
    <property type="term" value="F:DNA binding"/>
    <property type="evidence" value="ECO:0007669"/>
    <property type="project" value="TreeGrafter"/>
</dbReference>
<feature type="compositionally biased region" description="Low complexity" evidence="1">
    <location>
        <begin position="37"/>
        <end position="49"/>
    </location>
</feature>
<feature type="compositionally biased region" description="Low complexity" evidence="1">
    <location>
        <begin position="138"/>
        <end position="153"/>
    </location>
</feature>
<protein>
    <recommendedName>
        <fullName evidence="4">cAMP-independent regulatory protein pac2</fullName>
    </recommendedName>
</protein>
<feature type="region of interest" description="Disordered" evidence="1">
    <location>
        <begin position="199"/>
        <end position="272"/>
    </location>
</feature>
<keyword evidence="3" id="KW-1185">Reference proteome</keyword>
<dbReference type="AlphaFoldDB" id="A0A1E3PSY6"/>
<accession>A0A1E3PSY6</accession>
<organism evidence="2 3">
    <name type="scientific">Nadsonia fulvescens var. elongata DSM 6958</name>
    <dbReference type="NCBI Taxonomy" id="857566"/>
    <lineage>
        <taxon>Eukaryota</taxon>
        <taxon>Fungi</taxon>
        <taxon>Dikarya</taxon>
        <taxon>Ascomycota</taxon>
        <taxon>Saccharomycotina</taxon>
        <taxon>Dipodascomycetes</taxon>
        <taxon>Dipodascales</taxon>
        <taxon>Dipodascales incertae sedis</taxon>
        <taxon>Nadsonia</taxon>
    </lineage>
</organism>
<dbReference type="OrthoDB" id="5572844at2759"/>
<dbReference type="EMBL" id="KV454406">
    <property type="protein sequence ID" value="ODQ68529.1"/>
    <property type="molecule type" value="Genomic_DNA"/>
</dbReference>
<evidence type="ECO:0000256" key="1">
    <source>
        <dbReference type="SAM" id="MobiDB-lite"/>
    </source>
</evidence>
<sequence length="375" mass="40797">MRRWTDGKSWSASRVAGSFLTYREMEGRQPADSVETSANASNAGSNNISIDDDEFSQDGYKYKVDGLIKQSFSITTSTNLKLHLISYFSRAHATHSPDLMLPSHDIRLRNITIPQGLYPDASLLLEHPPIHNSAHTRPSPQYQQQPQYQPSYQHQLPRQLSQPGYSGHQQQSQPLNRVPIIQQPYAQQSQLQLQNSYHYHPQGQAGTNSLPPPPTQTKFYPYTPSGQPLSASQSQSQLQVSPVTSLQPPAPSDPRSLSIPSLSSSPSISTSASTSELVSGSVSNKLASPNLTAGISQSALQLNPRTIYQSMTSIGPLSSSMPNASPTVTKTDTPATISTVTTSPTLSGNNGAPPMANKFNEDARAISLLNRQFIF</sequence>
<dbReference type="InterPro" id="IPR018608">
    <property type="entry name" value="Gti1/Pac2"/>
</dbReference>
<dbReference type="Pfam" id="PF09729">
    <property type="entry name" value="Gti1_Pac2"/>
    <property type="match status" value="1"/>
</dbReference>
<dbReference type="PANTHER" id="PTHR28027:SF1">
    <property type="entry name" value="CAMP INDEPENDENT REGULATORY PROTEIN (AFU_ORTHOLOGUE AFUA_3G09640)"/>
    <property type="match status" value="1"/>
</dbReference>
<dbReference type="PANTHER" id="PTHR28027">
    <property type="entry name" value="TRANSCRIPTIONAL REGULATOR MIT1"/>
    <property type="match status" value="1"/>
</dbReference>